<dbReference type="EMBL" id="JAAGRR010000115">
    <property type="protein sequence ID" value="NDY43059.1"/>
    <property type="molecule type" value="Genomic_DNA"/>
</dbReference>
<feature type="region of interest" description="Disordered" evidence="1">
    <location>
        <begin position="231"/>
        <end position="286"/>
    </location>
</feature>
<accession>A0A6N9TPH0</accession>
<dbReference type="Proteomes" id="UP000469346">
    <property type="component" value="Unassembled WGS sequence"/>
</dbReference>
<protein>
    <submittedName>
        <fullName evidence="3">Class I SAM-dependent methyltransferase</fullName>
    </submittedName>
</protein>
<dbReference type="CDD" id="cd02440">
    <property type="entry name" value="AdoMet_MTases"/>
    <property type="match status" value="1"/>
</dbReference>
<evidence type="ECO:0000313" key="3">
    <source>
        <dbReference type="EMBL" id="NDY43059.1"/>
    </source>
</evidence>
<evidence type="ECO:0000313" key="4">
    <source>
        <dbReference type="Proteomes" id="UP000469346"/>
    </source>
</evidence>
<comment type="caution">
    <text evidence="3">The sequence shown here is derived from an EMBL/GenBank/DDBJ whole genome shotgun (WGS) entry which is preliminary data.</text>
</comment>
<dbReference type="GO" id="GO:0008168">
    <property type="term" value="F:methyltransferase activity"/>
    <property type="evidence" value="ECO:0007669"/>
    <property type="project" value="UniProtKB-KW"/>
</dbReference>
<dbReference type="InterPro" id="IPR029063">
    <property type="entry name" value="SAM-dependent_MTases_sf"/>
</dbReference>
<keyword evidence="4" id="KW-1185">Reference proteome</keyword>
<dbReference type="InterPro" id="IPR041698">
    <property type="entry name" value="Methyltransf_25"/>
</dbReference>
<organism evidence="3 4">
    <name type="scientific">Dissulfurirhabdus thermomarina</name>
    <dbReference type="NCBI Taxonomy" id="1765737"/>
    <lineage>
        <taxon>Bacteria</taxon>
        <taxon>Deltaproteobacteria</taxon>
        <taxon>Dissulfurirhabdaceae</taxon>
        <taxon>Dissulfurirhabdus</taxon>
    </lineage>
</organism>
<dbReference type="AlphaFoldDB" id="A0A6N9TPH0"/>
<proteinExistence type="predicted"/>
<evidence type="ECO:0000256" key="1">
    <source>
        <dbReference type="SAM" id="MobiDB-lite"/>
    </source>
</evidence>
<keyword evidence="3" id="KW-0489">Methyltransferase</keyword>
<reference evidence="3 4" key="1">
    <citation type="submission" date="2020-02" db="EMBL/GenBank/DDBJ databases">
        <title>Comparative genomics of sulfur disproportionating microorganisms.</title>
        <authorList>
            <person name="Ward L.M."/>
            <person name="Bertran E."/>
            <person name="Johnston D.T."/>
        </authorList>
    </citation>
    <scope>NUCLEOTIDE SEQUENCE [LARGE SCALE GENOMIC DNA]</scope>
    <source>
        <strain evidence="3 4">DSM 100025</strain>
    </source>
</reference>
<dbReference type="SUPFAM" id="SSF53335">
    <property type="entry name" value="S-adenosyl-L-methionine-dependent methyltransferases"/>
    <property type="match status" value="1"/>
</dbReference>
<dbReference type="Gene3D" id="3.40.50.150">
    <property type="entry name" value="Vaccinia Virus protein VP39"/>
    <property type="match status" value="1"/>
</dbReference>
<dbReference type="GO" id="GO:0032259">
    <property type="term" value="P:methylation"/>
    <property type="evidence" value="ECO:0007669"/>
    <property type="project" value="UniProtKB-KW"/>
</dbReference>
<keyword evidence="3" id="KW-0808">Transferase</keyword>
<evidence type="ECO:0000259" key="2">
    <source>
        <dbReference type="Pfam" id="PF13649"/>
    </source>
</evidence>
<dbReference type="Pfam" id="PF13649">
    <property type="entry name" value="Methyltransf_25"/>
    <property type="match status" value="1"/>
</dbReference>
<name>A0A6N9TPH0_DISTH</name>
<gene>
    <name evidence="3" type="ORF">G3N55_09415</name>
</gene>
<sequence>MTSDDQAYRELDARFGPMDKARVLRTANLRLVPDFDDRRGGKVAYAEWAHVIGLFQALVAHFTACRPGLKVLDVGCGTGLLAIACEPYVQEGGLYVGMDVSRRDVEFCKGHYREPHFRFVHLEARNPAYTPEEIRERTPWDIPDGSQDLVTALSVWTHMNEADAVFYFREAARVLAEGGRDLHRDRLPARRGLRGLARPAAGGQGPVPQYLPGALDLRPALLALRPMALPRVGPGPGGGRRAHAGRPRDAGGEDPAPAPGPLSRQLEGTPGALLPGRPRLPEGRER</sequence>
<feature type="compositionally biased region" description="Low complexity" evidence="1">
    <location>
        <begin position="268"/>
        <end position="277"/>
    </location>
</feature>
<dbReference type="RefSeq" id="WP_163299178.1">
    <property type="nucleotide sequence ID" value="NZ_JAAGRR010000115.1"/>
</dbReference>
<feature type="domain" description="Methyltransferase" evidence="2">
    <location>
        <begin position="71"/>
        <end position="179"/>
    </location>
</feature>